<feature type="domain" description="RNase H type-1" evidence="1">
    <location>
        <begin position="135"/>
        <end position="241"/>
    </location>
</feature>
<dbReference type="GO" id="GO:0004523">
    <property type="term" value="F:RNA-DNA hybrid ribonuclease activity"/>
    <property type="evidence" value="ECO:0007669"/>
    <property type="project" value="InterPro"/>
</dbReference>
<reference evidence="3" key="1">
    <citation type="journal article" date="2010" name="Nat. Biotechnol.">
        <title>Draft genome sequence of the oilseed species Ricinus communis.</title>
        <authorList>
            <person name="Chan A.P."/>
            <person name="Crabtree J."/>
            <person name="Zhao Q."/>
            <person name="Lorenzi H."/>
            <person name="Orvis J."/>
            <person name="Puiu D."/>
            <person name="Melake-Berhan A."/>
            <person name="Jones K.M."/>
            <person name="Redman J."/>
            <person name="Chen G."/>
            <person name="Cahoon E.B."/>
            <person name="Gedil M."/>
            <person name="Stanke M."/>
            <person name="Haas B.J."/>
            <person name="Wortman J.R."/>
            <person name="Fraser-Liggett C.M."/>
            <person name="Ravel J."/>
            <person name="Rabinowicz P.D."/>
        </authorList>
    </citation>
    <scope>NUCLEOTIDE SEQUENCE [LARGE SCALE GENOMIC DNA]</scope>
    <source>
        <strain evidence="3">cv. Hale</strain>
    </source>
</reference>
<evidence type="ECO:0000313" key="2">
    <source>
        <dbReference type="EMBL" id="EEF46185.1"/>
    </source>
</evidence>
<dbReference type="Proteomes" id="UP000008311">
    <property type="component" value="Unassembled WGS sequence"/>
</dbReference>
<dbReference type="InParanoid" id="B9RR14"/>
<dbReference type="EMBL" id="EQ973802">
    <property type="protein sequence ID" value="EEF46185.1"/>
    <property type="molecule type" value="Genomic_DNA"/>
</dbReference>
<dbReference type="GO" id="GO:0003676">
    <property type="term" value="F:nucleic acid binding"/>
    <property type="evidence" value="ECO:0007669"/>
    <property type="project" value="InterPro"/>
</dbReference>
<dbReference type="PANTHER" id="PTHR47723:SF13">
    <property type="entry name" value="PUTATIVE-RELATED"/>
    <property type="match status" value="1"/>
</dbReference>
<dbReference type="InterPro" id="IPR012337">
    <property type="entry name" value="RNaseH-like_sf"/>
</dbReference>
<dbReference type="InterPro" id="IPR002156">
    <property type="entry name" value="RNaseH_domain"/>
</dbReference>
<evidence type="ECO:0000313" key="3">
    <source>
        <dbReference type="Proteomes" id="UP000008311"/>
    </source>
</evidence>
<dbReference type="SUPFAM" id="SSF53098">
    <property type="entry name" value="Ribonuclease H-like"/>
    <property type="match status" value="1"/>
</dbReference>
<dbReference type="InterPro" id="IPR053151">
    <property type="entry name" value="RNase_H-like"/>
</dbReference>
<keyword evidence="3" id="KW-1185">Reference proteome</keyword>
<accession>B9RR14</accession>
<evidence type="ECO:0000259" key="1">
    <source>
        <dbReference type="Pfam" id="PF13456"/>
    </source>
</evidence>
<dbReference type="InterPro" id="IPR044730">
    <property type="entry name" value="RNase_H-like_dom_plant"/>
</dbReference>
<name>B9RR14_RICCO</name>
<protein>
    <recommendedName>
        <fullName evidence="1">RNase H type-1 domain-containing protein</fullName>
    </recommendedName>
</protein>
<dbReference type="PANTHER" id="PTHR47723">
    <property type="entry name" value="OS05G0353850 PROTEIN"/>
    <property type="match status" value="1"/>
</dbReference>
<dbReference type="Pfam" id="PF13456">
    <property type="entry name" value="RVT_3"/>
    <property type="match status" value="1"/>
</dbReference>
<dbReference type="eggNOG" id="KOG1075">
    <property type="taxonomic scope" value="Eukaryota"/>
</dbReference>
<gene>
    <name evidence="2" type="ORF">RCOM_0708280</name>
</gene>
<dbReference type="AlphaFoldDB" id="B9RR14"/>
<dbReference type="Gene3D" id="3.30.420.10">
    <property type="entry name" value="Ribonuclease H-like superfamily/Ribonuclease H"/>
    <property type="match status" value="1"/>
</dbReference>
<sequence>MVYHGSIMCNVQRARRGFTSHSRCGFYGDEESVIHALRDCGLAKQVWEHLLSFNAFVSQSNLSVDDWVRFNLNPRSKFDGFEWNVVFAWSQWWIWKWRDVKAAFLIHSKVAIPSAAKELRHVSWIPPGEGWFKLNADGCCKQVRRIAGGGGIIRDSIGMGAELWAVLQGLILAWNNGFHKLLVEVDSAIVADWLSSKNKCNGIHSNMVLACLDILKRDWSASIGHIYREANQVADCLANLALSYPVGIHELPMVPYEVKTLVNEDCIGVGWPRVTAAVLLPFL</sequence>
<organism evidence="2 3">
    <name type="scientific">Ricinus communis</name>
    <name type="common">Castor bean</name>
    <dbReference type="NCBI Taxonomy" id="3988"/>
    <lineage>
        <taxon>Eukaryota</taxon>
        <taxon>Viridiplantae</taxon>
        <taxon>Streptophyta</taxon>
        <taxon>Embryophyta</taxon>
        <taxon>Tracheophyta</taxon>
        <taxon>Spermatophyta</taxon>
        <taxon>Magnoliopsida</taxon>
        <taxon>eudicotyledons</taxon>
        <taxon>Gunneridae</taxon>
        <taxon>Pentapetalae</taxon>
        <taxon>rosids</taxon>
        <taxon>fabids</taxon>
        <taxon>Malpighiales</taxon>
        <taxon>Euphorbiaceae</taxon>
        <taxon>Acalyphoideae</taxon>
        <taxon>Acalypheae</taxon>
        <taxon>Ricinus</taxon>
    </lineage>
</organism>
<dbReference type="CDD" id="cd06222">
    <property type="entry name" value="RNase_H_like"/>
    <property type="match status" value="1"/>
</dbReference>
<dbReference type="InterPro" id="IPR036397">
    <property type="entry name" value="RNaseH_sf"/>
</dbReference>
<proteinExistence type="predicted"/>